<dbReference type="SUPFAM" id="SSF55797">
    <property type="entry name" value="PR-1-like"/>
    <property type="match status" value="2"/>
</dbReference>
<dbReference type="AlphaFoldDB" id="A0AAF5DL89"/>
<evidence type="ECO:0000259" key="2">
    <source>
        <dbReference type="Pfam" id="PF24100"/>
    </source>
</evidence>
<dbReference type="InterPro" id="IPR055805">
    <property type="entry name" value="DUF7381"/>
</dbReference>
<dbReference type="WBParaSite" id="TCONS_00014376.p1">
    <property type="protein sequence ID" value="TCONS_00014376.p1"/>
    <property type="gene ID" value="XLOC_009587"/>
</dbReference>
<reference evidence="4" key="1">
    <citation type="submission" date="2024-02" db="UniProtKB">
        <authorList>
            <consortium name="WormBaseParasite"/>
        </authorList>
    </citation>
    <scope>IDENTIFICATION</scope>
</reference>
<accession>A0AAF5DL89</accession>
<evidence type="ECO:0000313" key="3">
    <source>
        <dbReference type="Proteomes" id="UP000035681"/>
    </source>
</evidence>
<feature type="domain" description="DUF7381" evidence="2">
    <location>
        <begin position="279"/>
        <end position="396"/>
    </location>
</feature>
<dbReference type="Pfam" id="PF24100">
    <property type="entry name" value="DUF7381"/>
    <property type="match status" value="3"/>
</dbReference>
<proteinExistence type="predicted"/>
<keyword evidence="1" id="KW-0732">Signal</keyword>
<feature type="domain" description="DUF7381" evidence="2">
    <location>
        <begin position="560"/>
        <end position="656"/>
    </location>
</feature>
<evidence type="ECO:0000313" key="4">
    <source>
        <dbReference type="WBParaSite" id="TCONS_00014376.p1"/>
    </source>
</evidence>
<evidence type="ECO:0000256" key="1">
    <source>
        <dbReference type="SAM" id="SignalP"/>
    </source>
</evidence>
<feature type="domain" description="DUF7381" evidence="2">
    <location>
        <begin position="30"/>
        <end position="139"/>
    </location>
</feature>
<feature type="chain" id="PRO_5042266690" evidence="1">
    <location>
        <begin position="18"/>
        <end position="825"/>
    </location>
</feature>
<sequence>MLFIISLLISFVLQTYEYYNYLAILGCVTIHGNGSEIFKFQNKTYKEKKDFVKILKQKLPNVPSNKILIQVPFEDRKNKPGVSDSFNKFLTINSSSFDKHVFKPKSELFIQVGFVKDKLFFNCNSNFFKNYHDANQCMEDIKKYEKHRYQEQYLGKDLFGKLVWRSTWKNCTYKCFTQLGFKELIGRLYVTAQQFAKRIAKDGFQAYKKYEERPISGVFNVIFKPLASVQMNQWYTEFLLSKKIKYLFKRRNRNLKGLFDRKTRRVGFGIAKTENNLVIVSVPVISTIHRNGRETFAFQNNHYESREELIVGIKNMFQDVPKNYLLLHVSLVHFGNRINNTGPNNRFLRADLNDNFGYFNIHDLSFLIRVVVIRRKLKYICNYSSFSDYQSANNYLDNIKKYDKMKSQYELVGKDVHGWQTWYLIWKKCYYRCFSRYNFRELSSRLENEFNKYKIYFRNGAVTMSFTLHISAKKLAKTLAKCKNKMCEKCANCAGSAVVAKISAPFANIQVNKWYKEYLASKQYPQTYKIKTKNLQSLFSQQTTKVGFGVAMKGKYMIIVYHCYSSRNDLVRAVKKQFQFLPTTFLLIHLLSISHGIMVNSSILENKYYRVKLNDNSGYINIKNTDLIVETSGSGKKLMYSSNDGYYDSYKKACENIDNVRKYDRVRSQFKVIGKDMLGRETWYLTWYGCYYKCFSRNNFFFLGTKFIEELNIYRKEFSLNPVTFNPSLYNYASFAAKSIAEGKNKVVHRVVSTFSNEAATFASAPFANTQMNKWYEQFLSLKVMPKRNLKKTKIVQALFSRYTTKVAFGAAQKGKFVVIVALYK</sequence>
<name>A0AAF5DL89_STRER</name>
<keyword evidence="3" id="KW-1185">Reference proteome</keyword>
<protein>
    <submittedName>
        <fullName evidence="4">SCP domain-containing protein</fullName>
    </submittedName>
</protein>
<feature type="signal peptide" evidence="1">
    <location>
        <begin position="1"/>
        <end position="17"/>
    </location>
</feature>
<dbReference type="Proteomes" id="UP000035681">
    <property type="component" value="Unplaced"/>
</dbReference>
<organism evidence="3 4">
    <name type="scientific">Strongyloides stercoralis</name>
    <name type="common">Threadworm</name>
    <dbReference type="NCBI Taxonomy" id="6248"/>
    <lineage>
        <taxon>Eukaryota</taxon>
        <taxon>Metazoa</taxon>
        <taxon>Ecdysozoa</taxon>
        <taxon>Nematoda</taxon>
        <taxon>Chromadorea</taxon>
        <taxon>Rhabditida</taxon>
        <taxon>Tylenchina</taxon>
        <taxon>Panagrolaimomorpha</taxon>
        <taxon>Strongyloidoidea</taxon>
        <taxon>Strongyloididae</taxon>
        <taxon>Strongyloides</taxon>
    </lineage>
</organism>
<dbReference type="InterPro" id="IPR035940">
    <property type="entry name" value="CAP_sf"/>
</dbReference>